<keyword evidence="3" id="KW-0677">Repeat</keyword>
<evidence type="ECO:0000259" key="6">
    <source>
        <dbReference type="PROSITE" id="PS50004"/>
    </source>
</evidence>
<dbReference type="EMBL" id="VYZB01000983">
    <property type="protein sequence ID" value="NWS77615.1"/>
    <property type="molecule type" value="Genomic_DNA"/>
</dbReference>
<evidence type="ECO:0000313" key="8">
    <source>
        <dbReference type="Proteomes" id="UP000549499"/>
    </source>
</evidence>
<dbReference type="InterPro" id="IPR035892">
    <property type="entry name" value="C2_domain_sf"/>
</dbReference>
<dbReference type="Proteomes" id="UP000549499">
    <property type="component" value="Unassembled WGS sequence"/>
</dbReference>
<dbReference type="SUPFAM" id="SSF49562">
    <property type="entry name" value="C2 domain (Calcium/lipid-binding domain, CaLB)"/>
    <property type="match status" value="1"/>
</dbReference>
<feature type="non-terminal residue" evidence="7">
    <location>
        <position position="139"/>
    </location>
</feature>
<dbReference type="SMART" id="SM01202">
    <property type="entry name" value="FerI"/>
    <property type="match status" value="1"/>
</dbReference>
<dbReference type="InterPro" id="IPR000008">
    <property type="entry name" value="C2_dom"/>
</dbReference>
<comment type="caution">
    <text evidence="7">The sequence shown here is derived from an EMBL/GenBank/DDBJ whole genome shotgun (WGS) entry which is preliminary data.</text>
</comment>
<name>A0A7K5I7Q8_CROSL</name>
<dbReference type="PROSITE" id="PS50004">
    <property type="entry name" value="C2"/>
    <property type="match status" value="1"/>
</dbReference>
<dbReference type="OrthoDB" id="10059618at2759"/>
<dbReference type="GO" id="GO:0006906">
    <property type="term" value="P:vesicle fusion"/>
    <property type="evidence" value="ECO:0007669"/>
    <property type="project" value="TreeGrafter"/>
</dbReference>
<dbReference type="AlphaFoldDB" id="A0A7K5I7Q8"/>
<evidence type="ECO:0000256" key="1">
    <source>
        <dbReference type="ARBA" id="ARBA00004167"/>
    </source>
</evidence>
<dbReference type="GO" id="GO:0031410">
    <property type="term" value="C:cytoplasmic vesicle"/>
    <property type="evidence" value="ECO:0007669"/>
    <property type="project" value="TreeGrafter"/>
</dbReference>
<dbReference type="CDD" id="cd04011">
    <property type="entry name" value="C2B_Ferlin"/>
    <property type="match status" value="1"/>
</dbReference>
<organism evidence="7 8">
    <name type="scientific">Crotophaga sulcirostris</name>
    <name type="common">Groove-billed ani</name>
    <dbReference type="NCBI Taxonomy" id="33598"/>
    <lineage>
        <taxon>Eukaryota</taxon>
        <taxon>Metazoa</taxon>
        <taxon>Chordata</taxon>
        <taxon>Craniata</taxon>
        <taxon>Vertebrata</taxon>
        <taxon>Euteleostomi</taxon>
        <taxon>Archelosauria</taxon>
        <taxon>Archosauria</taxon>
        <taxon>Dinosauria</taxon>
        <taxon>Saurischia</taxon>
        <taxon>Theropoda</taxon>
        <taxon>Coelurosauria</taxon>
        <taxon>Aves</taxon>
        <taxon>Neognathae</taxon>
        <taxon>Neoaves</taxon>
        <taxon>Otidimorphae</taxon>
        <taxon>Cuculiformes</taxon>
        <taxon>Crotophagidae</taxon>
        <taxon>Crotophaga</taxon>
    </lineage>
</organism>
<evidence type="ECO:0000256" key="4">
    <source>
        <dbReference type="ARBA" id="ARBA00022989"/>
    </source>
</evidence>
<evidence type="ECO:0000256" key="5">
    <source>
        <dbReference type="ARBA" id="ARBA00023136"/>
    </source>
</evidence>
<dbReference type="GO" id="GO:0030315">
    <property type="term" value="C:T-tubule"/>
    <property type="evidence" value="ECO:0007669"/>
    <property type="project" value="TreeGrafter"/>
</dbReference>
<dbReference type="InterPro" id="IPR037721">
    <property type="entry name" value="Ferlin"/>
</dbReference>
<sequence length="139" mass="15777">QIRVRVIEGRQLPGVNIRPVVKVTTAGQTKRTRIRKGNSPFFDETFFFNVFESPAELFDLPIFITVVDSRSFRTDSVIGEFRVRLPSLFCPVFHHADPREHAFLRKWLLLSDPEDFSAGAKGYLKVSLFVLGPGDEAPV</sequence>
<proteinExistence type="predicted"/>
<dbReference type="GO" id="GO:0033292">
    <property type="term" value="P:T-tubule organization"/>
    <property type="evidence" value="ECO:0007669"/>
    <property type="project" value="TreeGrafter"/>
</dbReference>
<keyword evidence="4" id="KW-1133">Transmembrane helix</keyword>
<dbReference type="SMART" id="SM00239">
    <property type="entry name" value="C2"/>
    <property type="match status" value="1"/>
</dbReference>
<protein>
    <submittedName>
        <fullName evidence="7">DYSF protein</fullName>
    </submittedName>
</protein>
<dbReference type="GO" id="GO:0001778">
    <property type="term" value="P:plasma membrane repair"/>
    <property type="evidence" value="ECO:0007669"/>
    <property type="project" value="TreeGrafter"/>
</dbReference>
<dbReference type="InterPro" id="IPR037720">
    <property type="entry name" value="C2B_Ferlin"/>
</dbReference>
<feature type="domain" description="C2" evidence="6">
    <location>
        <begin position="1"/>
        <end position="101"/>
    </location>
</feature>
<dbReference type="GO" id="GO:0050765">
    <property type="term" value="P:negative regulation of phagocytosis"/>
    <property type="evidence" value="ECO:0007669"/>
    <property type="project" value="TreeGrafter"/>
</dbReference>
<keyword evidence="8" id="KW-1185">Reference proteome</keyword>
<comment type="subcellular location">
    <subcellularLocation>
        <location evidence="1">Membrane</location>
        <topology evidence="1">Single-pass membrane protein</topology>
    </subcellularLocation>
</comment>
<evidence type="ECO:0000313" key="7">
    <source>
        <dbReference type="EMBL" id="NWS77615.1"/>
    </source>
</evidence>
<evidence type="ECO:0000256" key="3">
    <source>
        <dbReference type="ARBA" id="ARBA00022737"/>
    </source>
</evidence>
<dbReference type="Pfam" id="PF08151">
    <property type="entry name" value="FerI"/>
    <property type="match status" value="1"/>
</dbReference>
<dbReference type="PANTHER" id="PTHR12546">
    <property type="entry name" value="FER-1-LIKE"/>
    <property type="match status" value="1"/>
</dbReference>
<dbReference type="Pfam" id="PF00168">
    <property type="entry name" value="C2"/>
    <property type="match status" value="1"/>
</dbReference>
<dbReference type="InterPro" id="IPR012968">
    <property type="entry name" value="FerIin_dom"/>
</dbReference>
<evidence type="ECO:0000256" key="2">
    <source>
        <dbReference type="ARBA" id="ARBA00022692"/>
    </source>
</evidence>
<accession>A0A7K5I7Q8</accession>
<dbReference type="GO" id="GO:0002281">
    <property type="term" value="P:macrophage activation involved in immune response"/>
    <property type="evidence" value="ECO:0007669"/>
    <property type="project" value="TreeGrafter"/>
</dbReference>
<dbReference type="GO" id="GO:0002280">
    <property type="term" value="P:monocyte activation involved in immune response"/>
    <property type="evidence" value="ECO:0007669"/>
    <property type="project" value="TreeGrafter"/>
</dbReference>
<dbReference type="PANTHER" id="PTHR12546:SF44">
    <property type="entry name" value="DYSFERLIN"/>
    <property type="match status" value="1"/>
</dbReference>
<feature type="non-terminal residue" evidence="7">
    <location>
        <position position="1"/>
    </location>
</feature>
<dbReference type="Gene3D" id="2.60.40.150">
    <property type="entry name" value="C2 domain"/>
    <property type="match status" value="1"/>
</dbReference>
<keyword evidence="5" id="KW-0472">Membrane</keyword>
<gene>
    <name evidence="7" type="primary">Dysf_1</name>
    <name evidence="7" type="ORF">CROSUL_R05835</name>
</gene>
<keyword evidence="2" id="KW-0812">Transmembrane</keyword>
<reference evidence="7 8" key="1">
    <citation type="submission" date="2019-09" db="EMBL/GenBank/DDBJ databases">
        <title>Bird 10,000 Genomes (B10K) Project - Family phase.</title>
        <authorList>
            <person name="Zhang G."/>
        </authorList>
    </citation>
    <scope>NUCLEOTIDE SEQUENCE [LARGE SCALE GENOMIC DNA]</scope>
    <source>
        <strain evidence="7">B10K-DU-003-44</strain>
        <tissue evidence="7">Muscle</tissue>
    </source>
</reference>